<evidence type="ECO:0000256" key="1">
    <source>
        <dbReference type="ARBA" id="ARBA00004141"/>
    </source>
</evidence>
<feature type="domain" description="ABC-2 type transporter transmembrane" evidence="7">
    <location>
        <begin position="42"/>
        <end position="147"/>
    </location>
</feature>
<dbReference type="NCBIfam" id="TIGR03061">
    <property type="entry name" value="pip_yhgE_Nterm"/>
    <property type="match status" value="1"/>
</dbReference>
<evidence type="ECO:0000259" key="7">
    <source>
        <dbReference type="Pfam" id="PF12698"/>
    </source>
</evidence>
<keyword evidence="2 6" id="KW-0812">Transmembrane</keyword>
<gene>
    <name evidence="8" type="ORF">GP473_01130</name>
</gene>
<feature type="transmembrane region" description="Helical" evidence="6">
    <location>
        <begin position="611"/>
        <end position="632"/>
    </location>
</feature>
<keyword evidence="9" id="KW-1185">Reference proteome</keyword>
<feature type="transmembrane region" description="Helical" evidence="6">
    <location>
        <begin position="583"/>
        <end position="605"/>
    </location>
</feature>
<dbReference type="GO" id="GO:0016020">
    <property type="term" value="C:membrane"/>
    <property type="evidence" value="ECO:0007669"/>
    <property type="project" value="UniProtKB-SubCell"/>
</dbReference>
<reference evidence="8 9" key="1">
    <citation type="submission" date="2019-12" db="EMBL/GenBank/DDBJ databases">
        <title>Corynebacterium sp. nov., isolated from feces of the Anser Albifrons in China.</title>
        <authorList>
            <person name="Liu Q."/>
        </authorList>
    </citation>
    <scope>NUCLEOTIDE SEQUENCE [LARGE SCALE GENOMIC DNA]</scope>
    <source>
        <strain evidence="8 9">23H37-10</strain>
    </source>
</reference>
<dbReference type="RefSeq" id="WP_186277002.1">
    <property type="nucleotide sequence ID" value="NZ_CP046883.1"/>
</dbReference>
<protein>
    <submittedName>
        <fullName evidence="8">ABC transporter permease</fullName>
    </submittedName>
</protein>
<evidence type="ECO:0000313" key="8">
    <source>
        <dbReference type="EMBL" id="QNH95487.1"/>
    </source>
</evidence>
<dbReference type="InterPro" id="IPR013525">
    <property type="entry name" value="ABC2_TM"/>
</dbReference>
<dbReference type="PANTHER" id="PTHR43077">
    <property type="entry name" value="TRANSPORT PERMEASE YVFS-RELATED"/>
    <property type="match status" value="1"/>
</dbReference>
<dbReference type="InterPro" id="IPR023908">
    <property type="entry name" value="xxxLxxG_rpt"/>
</dbReference>
<feature type="compositionally biased region" description="Basic and acidic residues" evidence="5">
    <location>
        <begin position="548"/>
        <end position="558"/>
    </location>
</feature>
<feature type="transmembrane region" description="Helical" evidence="6">
    <location>
        <begin position="696"/>
        <end position="718"/>
    </location>
</feature>
<dbReference type="PANTHER" id="PTHR43077:SF10">
    <property type="entry name" value="TRANSPORT PERMEASE PROTEIN"/>
    <property type="match status" value="1"/>
</dbReference>
<feature type="transmembrane region" description="Helical" evidence="6">
    <location>
        <begin position="502"/>
        <end position="524"/>
    </location>
</feature>
<organism evidence="8 9">
    <name type="scientific">Corynebacterium anserum</name>
    <dbReference type="NCBI Taxonomy" id="2684406"/>
    <lineage>
        <taxon>Bacteria</taxon>
        <taxon>Bacillati</taxon>
        <taxon>Actinomycetota</taxon>
        <taxon>Actinomycetes</taxon>
        <taxon>Mycobacteriales</taxon>
        <taxon>Corynebacteriaceae</taxon>
        <taxon>Corynebacterium</taxon>
    </lineage>
</organism>
<evidence type="ECO:0000256" key="6">
    <source>
        <dbReference type="SAM" id="Phobius"/>
    </source>
</evidence>
<dbReference type="InterPro" id="IPR017500">
    <property type="entry name" value="Phage_infect_YhgE_N"/>
</dbReference>
<feature type="region of interest" description="Disordered" evidence="5">
    <location>
        <begin position="390"/>
        <end position="412"/>
    </location>
</feature>
<evidence type="ECO:0000256" key="4">
    <source>
        <dbReference type="ARBA" id="ARBA00023136"/>
    </source>
</evidence>
<evidence type="ECO:0000256" key="2">
    <source>
        <dbReference type="ARBA" id="ARBA00022692"/>
    </source>
</evidence>
<dbReference type="KEGG" id="cans:GP473_01130"/>
<proteinExistence type="predicted"/>
<dbReference type="EMBL" id="CP046883">
    <property type="protein sequence ID" value="QNH95487.1"/>
    <property type="molecule type" value="Genomic_DNA"/>
</dbReference>
<feature type="transmembrane region" description="Helical" evidence="6">
    <location>
        <begin position="639"/>
        <end position="660"/>
    </location>
</feature>
<dbReference type="Proteomes" id="UP000515275">
    <property type="component" value="Chromosome"/>
</dbReference>
<sequence length="733" mass="76706">MASYHESAHKDSTNTESIPAETAHTPQHKKTAHKNGPSALKRVLVTLLLVLPVVGAAAYMWAMWDPKTYLKDIPLAVVNEDVGVGEGKDFTNYGEQIADGMLDLDYLNFNKATAEEAHDKLERGEYMMVVTIPKDFSTKAATIIDDQPVKPKINFDLNDFYGTQSGFITGSLIPELQASVSQAVTAEYASEVVHGLNDLSKGLGDASNGANQLNDGAGQLRDRGAEAVDGIGQLKGGSTELRAGAGELHTGAGQLANGAGQLKDGALQLSNGMDELRAGTGQLADGAGQIKDGVKELTDMLIPLLSTAQGPSQNLRPVVGVLRGMGMNKEATELESLLNDLNPQNPQNLVTQLGQLRDGTAELHRNLADPHSEYLGGVIQLQDGAHQLRDGSKELSDGANQLSNGSGQLADGTVQLDDGLTELNTGAGQLKDGMDQLKDGTQQLATGLADGVKQAPNIKQPEVSSANMATPIDFTTDNINPVQTAISTEDPTLTKLTSGTSILLVILFAFLGMAILALMLPAVLRRRNSRSVNATAHAEDGDPGVHAGHGDQGLRADGGDQGAHGAAHLHTDHGTAAGVFGGYALLFGASLAVMALLTVVSTSLGWKPASWGPALIVLALIVGAGTAVYQFLRTAFGHITGGALIIATFVLGLFASGAVWPADATPRPLKILHLLNPMGYARDAFTRATSGIYDGLFMRGISGLIAFIVIGVLASVVVHRFKAHRGAAETPII</sequence>
<evidence type="ECO:0000256" key="3">
    <source>
        <dbReference type="ARBA" id="ARBA00022989"/>
    </source>
</evidence>
<evidence type="ECO:0000256" key="5">
    <source>
        <dbReference type="SAM" id="MobiDB-lite"/>
    </source>
</evidence>
<dbReference type="NCBIfam" id="TIGR03057">
    <property type="entry name" value="xxxLxxG_by_4"/>
    <property type="match status" value="11"/>
</dbReference>
<dbReference type="Pfam" id="PF12698">
    <property type="entry name" value="ABC2_membrane_3"/>
    <property type="match status" value="1"/>
</dbReference>
<name>A0A7G7YLW7_9CORY</name>
<comment type="subcellular location">
    <subcellularLocation>
        <location evidence="1">Membrane</location>
        <topology evidence="1">Multi-pass membrane protein</topology>
    </subcellularLocation>
</comment>
<feature type="compositionally biased region" description="Basic and acidic residues" evidence="5">
    <location>
        <begin position="1"/>
        <end position="13"/>
    </location>
</feature>
<feature type="region of interest" description="Disordered" evidence="5">
    <location>
        <begin position="534"/>
        <end position="567"/>
    </location>
</feature>
<keyword evidence="4 6" id="KW-0472">Membrane</keyword>
<accession>A0A7G7YLW7</accession>
<feature type="transmembrane region" description="Helical" evidence="6">
    <location>
        <begin position="43"/>
        <end position="64"/>
    </location>
</feature>
<feature type="region of interest" description="Disordered" evidence="5">
    <location>
        <begin position="1"/>
        <end position="35"/>
    </location>
</feature>
<dbReference type="GO" id="GO:0140359">
    <property type="term" value="F:ABC-type transporter activity"/>
    <property type="evidence" value="ECO:0007669"/>
    <property type="project" value="InterPro"/>
</dbReference>
<dbReference type="Gene3D" id="1.10.287.950">
    <property type="entry name" value="Methyl-accepting chemotaxis protein"/>
    <property type="match status" value="2"/>
</dbReference>
<feature type="compositionally biased region" description="Polar residues" evidence="5">
    <location>
        <begin position="398"/>
        <end position="407"/>
    </location>
</feature>
<dbReference type="InterPro" id="IPR051328">
    <property type="entry name" value="T7SS_ABC-Transporter"/>
</dbReference>
<keyword evidence="3 6" id="KW-1133">Transmembrane helix</keyword>
<evidence type="ECO:0000313" key="9">
    <source>
        <dbReference type="Proteomes" id="UP000515275"/>
    </source>
</evidence>
<dbReference type="AlphaFoldDB" id="A0A7G7YLW7"/>